<dbReference type="RefSeq" id="WP_377430497.1">
    <property type="nucleotide sequence ID" value="NZ_JBHSPR010000053.1"/>
</dbReference>
<feature type="compositionally biased region" description="Gly residues" evidence="1">
    <location>
        <begin position="60"/>
        <end position="73"/>
    </location>
</feature>
<feature type="region of interest" description="Disordered" evidence="1">
    <location>
        <begin position="41"/>
        <end position="86"/>
    </location>
</feature>
<proteinExistence type="predicted"/>
<gene>
    <name evidence="2" type="ORF">ACFP2T_37305</name>
</gene>
<sequence>MAAKRKSRSATRSRSTESGFAARAARQDAETVELAAPVVLPGDDAGADHQPPAPKAGPVIRGGGQFTGVGRGRGSSASRRYAFRRS</sequence>
<evidence type="ECO:0000313" key="2">
    <source>
        <dbReference type="EMBL" id="MFC6021809.1"/>
    </source>
</evidence>
<evidence type="ECO:0000256" key="1">
    <source>
        <dbReference type="SAM" id="MobiDB-lite"/>
    </source>
</evidence>
<accession>A0ABW1KJ54</accession>
<dbReference type="EMBL" id="JBHSPR010000053">
    <property type="protein sequence ID" value="MFC6021809.1"/>
    <property type="molecule type" value="Genomic_DNA"/>
</dbReference>
<comment type="caution">
    <text evidence="2">The sequence shown here is derived from an EMBL/GenBank/DDBJ whole genome shotgun (WGS) entry which is preliminary data.</text>
</comment>
<reference evidence="3" key="1">
    <citation type="journal article" date="2019" name="Int. J. Syst. Evol. Microbiol.">
        <title>The Global Catalogue of Microorganisms (GCM) 10K type strain sequencing project: providing services to taxonomists for standard genome sequencing and annotation.</title>
        <authorList>
            <consortium name="The Broad Institute Genomics Platform"/>
            <consortium name="The Broad Institute Genome Sequencing Center for Infectious Disease"/>
            <person name="Wu L."/>
            <person name="Ma J."/>
        </authorList>
    </citation>
    <scope>NUCLEOTIDE SEQUENCE [LARGE SCALE GENOMIC DNA]</scope>
    <source>
        <strain evidence="3">ZS-35-S2</strain>
    </source>
</reference>
<name>A0ABW1KJ54_9ACTN</name>
<protein>
    <submittedName>
        <fullName evidence="2">Uncharacterized protein</fullName>
    </submittedName>
</protein>
<feature type="region of interest" description="Disordered" evidence="1">
    <location>
        <begin position="1"/>
        <end position="29"/>
    </location>
</feature>
<dbReference type="Proteomes" id="UP001596203">
    <property type="component" value="Unassembled WGS sequence"/>
</dbReference>
<evidence type="ECO:0000313" key="3">
    <source>
        <dbReference type="Proteomes" id="UP001596203"/>
    </source>
</evidence>
<keyword evidence="3" id="KW-1185">Reference proteome</keyword>
<organism evidence="2 3">
    <name type="scientific">Plantactinospora solaniradicis</name>
    <dbReference type="NCBI Taxonomy" id="1723736"/>
    <lineage>
        <taxon>Bacteria</taxon>
        <taxon>Bacillati</taxon>
        <taxon>Actinomycetota</taxon>
        <taxon>Actinomycetes</taxon>
        <taxon>Micromonosporales</taxon>
        <taxon>Micromonosporaceae</taxon>
        <taxon>Plantactinospora</taxon>
    </lineage>
</organism>
<feature type="compositionally biased region" description="Basic residues" evidence="1">
    <location>
        <begin position="1"/>
        <end position="11"/>
    </location>
</feature>